<dbReference type="GO" id="GO:0005634">
    <property type="term" value="C:nucleus"/>
    <property type="evidence" value="ECO:0007669"/>
    <property type="project" value="UniProtKB-SubCell"/>
</dbReference>
<comment type="caution">
    <text evidence="3">The sequence shown here is derived from an EMBL/GenBank/DDBJ whole genome shotgun (WGS) entry which is preliminary data.</text>
</comment>
<reference evidence="3 4" key="1">
    <citation type="journal article" date="2019" name="Sci. Rep.">
        <title>Orb-weaving spider Araneus ventricosus genome elucidates the spidroin gene catalogue.</title>
        <authorList>
            <person name="Kono N."/>
            <person name="Nakamura H."/>
            <person name="Ohtoshi R."/>
            <person name="Moran D.A.P."/>
            <person name="Shinohara A."/>
            <person name="Yoshida Y."/>
            <person name="Fujiwara M."/>
            <person name="Mori M."/>
            <person name="Tomita M."/>
            <person name="Arakawa K."/>
        </authorList>
    </citation>
    <scope>NUCLEOTIDE SEQUENCE [LARGE SCALE GENOMIC DNA]</scope>
</reference>
<evidence type="ECO:0000313" key="4">
    <source>
        <dbReference type="Proteomes" id="UP000499080"/>
    </source>
</evidence>
<accession>A0A4Y2U398</accession>
<sequence>MARMKQATLTSLKGVVVMEDFTRYKNSLDNQEESEENVLRILNSLKEKKPCKDVISSTGIGKTLQTLENHPNKKIATEVAKLIQMWDLLGSSKRQPTVEVRYDNLTRHIRRTSVRLFTEALGGQENDEQCADILEKEIFHKCNKLITKSYKRTVRKIVFILRHQEKKRKALKKSEVTHLQFVAEHFCH</sequence>
<evidence type="ECO:0000256" key="1">
    <source>
        <dbReference type="PROSITE-ProRule" id="PRU00649"/>
    </source>
</evidence>
<organism evidence="3 4">
    <name type="scientific">Araneus ventricosus</name>
    <name type="common">Orbweaver spider</name>
    <name type="synonym">Epeira ventricosa</name>
    <dbReference type="NCBI Taxonomy" id="182803"/>
    <lineage>
        <taxon>Eukaryota</taxon>
        <taxon>Metazoa</taxon>
        <taxon>Ecdysozoa</taxon>
        <taxon>Arthropoda</taxon>
        <taxon>Chelicerata</taxon>
        <taxon>Arachnida</taxon>
        <taxon>Araneae</taxon>
        <taxon>Araneomorphae</taxon>
        <taxon>Entelegynae</taxon>
        <taxon>Araneoidea</taxon>
        <taxon>Araneidae</taxon>
        <taxon>Araneus</taxon>
    </lineage>
</organism>
<keyword evidence="4" id="KW-1185">Reference proteome</keyword>
<dbReference type="GO" id="GO:0003746">
    <property type="term" value="F:translation elongation factor activity"/>
    <property type="evidence" value="ECO:0007669"/>
    <property type="project" value="UniProtKB-KW"/>
</dbReference>
<dbReference type="PROSITE" id="PS51319">
    <property type="entry name" value="TFIIS_N"/>
    <property type="match status" value="1"/>
</dbReference>
<gene>
    <name evidence="3" type="primary">TCEANC2</name>
    <name evidence="3" type="ORF">AVEN_165611_1</name>
</gene>
<dbReference type="InterPro" id="IPR035441">
    <property type="entry name" value="TFIIS/LEDGF_dom_sf"/>
</dbReference>
<dbReference type="OrthoDB" id="44867at2759"/>
<proteinExistence type="predicted"/>
<evidence type="ECO:0000259" key="2">
    <source>
        <dbReference type="PROSITE" id="PS51319"/>
    </source>
</evidence>
<name>A0A4Y2U398_ARAVE</name>
<feature type="domain" description="TFIIS N-terminal" evidence="2">
    <location>
        <begin position="19"/>
        <end position="93"/>
    </location>
</feature>
<dbReference type="Gene3D" id="1.20.930.10">
    <property type="entry name" value="Conserved domain common to transcription factors TFIIS, elongin A, CRSP70"/>
    <property type="match status" value="1"/>
</dbReference>
<comment type="subcellular location">
    <subcellularLocation>
        <location evidence="1">Nucleus</location>
    </subcellularLocation>
</comment>
<protein>
    <submittedName>
        <fullName evidence="3">Transcription elongation factor A N-terminal and central domain-containing protein 2</fullName>
    </submittedName>
</protein>
<dbReference type="AlphaFoldDB" id="A0A4Y2U398"/>
<dbReference type="Pfam" id="PF08711">
    <property type="entry name" value="Med26"/>
    <property type="match status" value="1"/>
</dbReference>
<keyword evidence="3" id="KW-0251">Elongation factor</keyword>
<evidence type="ECO:0000313" key="3">
    <source>
        <dbReference type="EMBL" id="GBO06983.1"/>
    </source>
</evidence>
<keyword evidence="3" id="KW-0648">Protein biosynthesis</keyword>
<dbReference type="InterPro" id="IPR017923">
    <property type="entry name" value="TFIIS_N"/>
</dbReference>
<dbReference type="Proteomes" id="UP000499080">
    <property type="component" value="Unassembled WGS sequence"/>
</dbReference>
<dbReference type="SUPFAM" id="SSF47676">
    <property type="entry name" value="Conserved domain common to transcription factors TFIIS, elongin A, CRSP70"/>
    <property type="match status" value="1"/>
</dbReference>
<dbReference type="EMBL" id="BGPR01033142">
    <property type="protein sequence ID" value="GBO06983.1"/>
    <property type="molecule type" value="Genomic_DNA"/>
</dbReference>
<keyword evidence="1" id="KW-0539">Nucleus</keyword>